<proteinExistence type="predicted"/>
<reference evidence="5" key="1">
    <citation type="submission" date="2021-11" db="EMBL/GenBank/DDBJ databases">
        <title>Draft genome sequence of Alcaligenes endophyticus type strain CCUG 75668T.</title>
        <authorList>
            <person name="Salva-Serra F."/>
            <person name="Duran R.E."/>
            <person name="Seeger M."/>
            <person name="Moore E.R.B."/>
            <person name="Jaen-Luchoro D."/>
        </authorList>
    </citation>
    <scope>NUCLEOTIDE SEQUENCE</scope>
    <source>
        <strain evidence="5">CCUG 75668</strain>
    </source>
</reference>
<gene>
    <name evidence="5" type="ORF">LMS43_13025</name>
</gene>
<dbReference type="InterPro" id="IPR036390">
    <property type="entry name" value="WH_DNA-bd_sf"/>
</dbReference>
<dbReference type="SMART" id="SM00895">
    <property type="entry name" value="FCD"/>
    <property type="match status" value="1"/>
</dbReference>
<dbReference type="Pfam" id="PF00392">
    <property type="entry name" value="GntR"/>
    <property type="match status" value="1"/>
</dbReference>
<keyword evidence="3" id="KW-0804">Transcription</keyword>
<keyword evidence="1" id="KW-0805">Transcription regulation</keyword>
<name>A0ABT8EM97_9BURK</name>
<dbReference type="Gene3D" id="1.10.10.10">
    <property type="entry name" value="Winged helix-like DNA-binding domain superfamily/Winged helix DNA-binding domain"/>
    <property type="match status" value="1"/>
</dbReference>
<evidence type="ECO:0000313" key="5">
    <source>
        <dbReference type="EMBL" id="MDN4122210.1"/>
    </source>
</evidence>
<dbReference type="RefSeq" id="WP_266123562.1">
    <property type="nucleotide sequence ID" value="NZ_JAJHNU010000004.1"/>
</dbReference>
<organism evidence="5 6">
    <name type="scientific">Alcaligenes endophyticus</name>
    <dbReference type="NCBI Taxonomy" id="1929088"/>
    <lineage>
        <taxon>Bacteria</taxon>
        <taxon>Pseudomonadati</taxon>
        <taxon>Pseudomonadota</taxon>
        <taxon>Betaproteobacteria</taxon>
        <taxon>Burkholderiales</taxon>
        <taxon>Alcaligenaceae</taxon>
        <taxon>Alcaligenes</taxon>
    </lineage>
</organism>
<dbReference type="Gene3D" id="1.20.120.530">
    <property type="entry name" value="GntR ligand-binding domain-like"/>
    <property type="match status" value="1"/>
</dbReference>
<dbReference type="PROSITE" id="PS50949">
    <property type="entry name" value="HTH_GNTR"/>
    <property type="match status" value="1"/>
</dbReference>
<evidence type="ECO:0000256" key="2">
    <source>
        <dbReference type="ARBA" id="ARBA00023125"/>
    </source>
</evidence>
<dbReference type="SUPFAM" id="SSF46785">
    <property type="entry name" value="Winged helix' DNA-binding domain"/>
    <property type="match status" value="1"/>
</dbReference>
<dbReference type="SMART" id="SM00345">
    <property type="entry name" value="HTH_GNTR"/>
    <property type="match status" value="1"/>
</dbReference>
<dbReference type="PANTHER" id="PTHR43537">
    <property type="entry name" value="TRANSCRIPTIONAL REGULATOR, GNTR FAMILY"/>
    <property type="match status" value="1"/>
</dbReference>
<dbReference type="InterPro" id="IPR011711">
    <property type="entry name" value="GntR_C"/>
</dbReference>
<dbReference type="EMBL" id="JAJHNU010000004">
    <property type="protein sequence ID" value="MDN4122210.1"/>
    <property type="molecule type" value="Genomic_DNA"/>
</dbReference>
<accession>A0ABT8EM97</accession>
<dbReference type="SUPFAM" id="SSF48008">
    <property type="entry name" value="GntR ligand-binding domain-like"/>
    <property type="match status" value="1"/>
</dbReference>
<dbReference type="Proteomes" id="UP001168613">
    <property type="component" value="Unassembled WGS sequence"/>
</dbReference>
<evidence type="ECO:0000259" key="4">
    <source>
        <dbReference type="PROSITE" id="PS50949"/>
    </source>
</evidence>
<evidence type="ECO:0000256" key="3">
    <source>
        <dbReference type="ARBA" id="ARBA00023163"/>
    </source>
</evidence>
<keyword evidence="6" id="KW-1185">Reference proteome</keyword>
<dbReference type="InterPro" id="IPR036388">
    <property type="entry name" value="WH-like_DNA-bd_sf"/>
</dbReference>
<dbReference type="PANTHER" id="PTHR43537:SF5">
    <property type="entry name" value="UXU OPERON TRANSCRIPTIONAL REGULATOR"/>
    <property type="match status" value="1"/>
</dbReference>
<dbReference type="PRINTS" id="PR00035">
    <property type="entry name" value="HTHGNTR"/>
</dbReference>
<dbReference type="Pfam" id="PF07729">
    <property type="entry name" value="FCD"/>
    <property type="match status" value="1"/>
</dbReference>
<sequence length="241" mass="27245">MIDDKQLYLGLRSPRALLLVQDLLQRMRNGSLVAAMRLPAERELCEQFNISRGTVRRILSNFSEQGLLHQMPGSGTFVTDKATLLLQGAGSHQIASAADPAYVSPADLMAARLLIEPLMPQLIVQNGTVQDFERMQECLTYSEQASSIEEFEHWDEQLHAALATATHNAFFTQLLGLVNQVRDQGEWGNLKKKSLTLQNRRAYERQHRELVEALRARDARAAKKVLTEHLEQIQVNLFQIS</sequence>
<keyword evidence="2" id="KW-0238">DNA-binding</keyword>
<comment type="caution">
    <text evidence="5">The sequence shown here is derived from an EMBL/GenBank/DDBJ whole genome shotgun (WGS) entry which is preliminary data.</text>
</comment>
<feature type="domain" description="HTH gntR-type" evidence="4">
    <location>
        <begin position="13"/>
        <end position="81"/>
    </location>
</feature>
<dbReference type="CDD" id="cd07377">
    <property type="entry name" value="WHTH_GntR"/>
    <property type="match status" value="1"/>
</dbReference>
<dbReference type="InterPro" id="IPR000524">
    <property type="entry name" value="Tscrpt_reg_HTH_GntR"/>
</dbReference>
<dbReference type="InterPro" id="IPR008920">
    <property type="entry name" value="TF_FadR/GntR_C"/>
</dbReference>
<evidence type="ECO:0000313" key="6">
    <source>
        <dbReference type="Proteomes" id="UP001168613"/>
    </source>
</evidence>
<evidence type="ECO:0000256" key="1">
    <source>
        <dbReference type="ARBA" id="ARBA00023015"/>
    </source>
</evidence>
<protein>
    <submittedName>
        <fullName evidence="5">FCD domain-containing protein</fullName>
    </submittedName>
</protein>